<keyword evidence="6" id="KW-0482">Metalloprotease</keyword>
<dbReference type="GO" id="GO:0051649">
    <property type="term" value="P:establishment of localization in cell"/>
    <property type="evidence" value="ECO:0007669"/>
    <property type="project" value="Ensembl"/>
</dbReference>
<dbReference type="GO" id="GO:0004222">
    <property type="term" value="F:metalloendopeptidase activity"/>
    <property type="evidence" value="ECO:0007669"/>
    <property type="project" value="Ensembl"/>
</dbReference>
<proteinExistence type="predicted"/>
<evidence type="ECO:0000259" key="9">
    <source>
        <dbReference type="Pfam" id="PF01431"/>
    </source>
</evidence>
<dbReference type="GO" id="GO:0016485">
    <property type="term" value="P:protein processing"/>
    <property type="evidence" value="ECO:0007669"/>
    <property type="project" value="TreeGrafter"/>
</dbReference>
<evidence type="ECO:0000256" key="4">
    <source>
        <dbReference type="ARBA" id="ARBA00022801"/>
    </source>
</evidence>
<dbReference type="PROSITE" id="PS51885">
    <property type="entry name" value="NEPRILYSIN"/>
    <property type="match status" value="1"/>
</dbReference>
<accession>H0X9C3</accession>
<evidence type="ECO:0000259" key="10">
    <source>
        <dbReference type="Pfam" id="PF05649"/>
    </source>
</evidence>
<dbReference type="InterPro" id="IPR018497">
    <property type="entry name" value="Peptidase_M13_C"/>
</dbReference>
<dbReference type="GO" id="GO:0031133">
    <property type="term" value="P:regulation of axon diameter"/>
    <property type="evidence" value="ECO:0007669"/>
    <property type="project" value="Ensembl"/>
</dbReference>
<evidence type="ECO:0000256" key="6">
    <source>
        <dbReference type="ARBA" id="ARBA00023049"/>
    </source>
</evidence>
<dbReference type="GO" id="GO:1901380">
    <property type="term" value="P:negative regulation of potassium ion transmembrane transport"/>
    <property type="evidence" value="ECO:0007669"/>
    <property type="project" value="Ensembl"/>
</dbReference>
<dbReference type="GO" id="GO:0010961">
    <property type="term" value="P:intracellular magnesium ion homeostasis"/>
    <property type="evidence" value="ECO:0007669"/>
    <property type="project" value="Ensembl"/>
</dbReference>
<dbReference type="GO" id="GO:0046872">
    <property type="term" value="F:metal ion binding"/>
    <property type="evidence" value="ECO:0007669"/>
    <property type="project" value="UniProtKB-KW"/>
</dbReference>
<keyword evidence="8" id="KW-0812">Transmembrane</keyword>
<sequence>QEGGDKSEDELKSLSQAPAMETLGSPENSPEERLPPEGSRLRATAWRVLMNALLFSLLLASSVLLVYAFRNCGPGACQRQVCWDLRALYLASGNSSVDPCTDFFSFVCGKTNRSSDSFQALAEENKSQLRRILEAQGSWRPGSGEEKAFQFYSSCMDTHTIEASGTGPLKQVIEELGGWRISGNWTSLDFNQTLRLLMSQYGHFPFFRAYLEPHEITSHTPVIQIDPPEFDVPLQQEQEQKVDAQIFREYLKYLNQLGNLLGGDPVKVQEHASLSISITSRLFRFRRPLEKQQAQGKVDQMVTIDQLQEMAPAIDWLSCLQATFTPMSLSPSQPLMVHDLEYLKNMSQLVEELVLTHRDFLQSHMILGLVGTLSPALDSKFQNARRELRQKLRELTEQPPMPARPRWMKCVEETGTFFEPTLAALFVQEAFGPRTQSAAMKLFMAIKNALITHLRSLPWMNEETREKAQNKVTQLQVEMGAPEWALKPEPTRQEYNDIQLGPSFLQSFLSCVRALQARTVQSFLQPFPNHRWKVSPWAVSAYYSVPDHVVVFPAGLLQPPFFHPGYPRAVNFGAVGSIMARELSQVFYELLLPEDCPDCSPRALQRELLCLEHHYASFQSPDRSFFNGSRRFLENAADVGALTIALQAYRESLLRHYGETILPSLELSPQQIFFQSYAQVMCSRPSSQDSNHTHSPAPLRVHGPVSSTSMFAQHFSCPRGALLNPASRCQIW</sequence>
<gene>
    <name evidence="11" type="primary">KEL</name>
</gene>
<dbReference type="GO" id="GO:0048741">
    <property type="term" value="P:skeletal muscle fiber development"/>
    <property type="evidence" value="ECO:0007669"/>
    <property type="project" value="Ensembl"/>
</dbReference>
<dbReference type="GO" id="GO:0008361">
    <property type="term" value="P:regulation of cell size"/>
    <property type="evidence" value="ECO:0007669"/>
    <property type="project" value="Ensembl"/>
</dbReference>
<dbReference type="Pfam" id="PF05649">
    <property type="entry name" value="Peptidase_M13_N"/>
    <property type="match status" value="1"/>
</dbReference>
<feature type="domain" description="Peptidase M13 C-terminal" evidence="9">
    <location>
        <begin position="541"/>
        <end position="731"/>
    </location>
</feature>
<dbReference type="CDD" id="cd08662">
    <property type="entry name" value="M13"/>
    <property type="match status" value="1"/>
</dbReference>
<name>H0X9C3_OTOGA</name>
<reference evidence="11" key="2">
    <citation type="submission" date="2025-08" db="UniProtKB">
        <authorList>
            <consortium name="Ensembl"/>
        </authorList>
    </citation>
    <scope>IDENTIFICATION</scope>
</reference>
<dbReference type="EMBL" id="AAQR03083276">
    <property type="status" value="NOT_ANNOTATED_CDS"/>
    <property type="molecule type" value="Genomic_DNA"/>
</dbReference>
<dbReference type="GO" id="GO:0071805">
    <property type="term" value="P:potassium ion transmembrane transport"/>
    <property type="evidence" value="ECO:0007669"/>
    <property type="project" value="Ensembl"/>
</dbReference>
<dbReference type="AlphaFoldDB" id="H0X9C3"/>
<dbReference type="GeneTree" id="ENSGT00940000161830"/>
<feature type="region of interest" description="Disordered" evidence="7">
    <location>
        <begin position="1"/>
        <end position="37"/>
    </location>
</feature>
<evidence type="ECO:0000256" key="1">
    <source>
        <dbReference type="ARBA" id="ARBA00001947"/>
    </source>
</evidence>
<feature type="domain" description="Peptidase M13 N-terminal" evidence="10">
    <location>
        <begin position="99"/>
        <end position="482"/>
    </location>
</feature>
<keyword evidence="8" id="KW-1133">Transmembrane helix</keyword>
<comment type="cofactor">
    <cofactor evidence="1">
        <name>Zn(2+)</name>
        <dbReference type="ChEBI" id="CHEBI:29105"/>
    </cofactor>
</comment>
<dbReference type="InterPro" id="IPR024079">
    <property type="entry name" value="MetalloPept_cat_dom_sf"/>
</dbReference>
<keyword evidence="2" id="KW-0645">Protease</keyword>
<dbReference type="GO" id="GO:0005829">
    <property type="term" value="C:cytosol"/>
    <property type="evidence" value="ECO:0007669"/>
    <property type="project" value="Ensembl"/>
</dbReference>
<dbReference type="Gene3D" id="1.10.1380.10">
    <property type="entry name" value="Neutral endopeptidase , domain2"/>
    <property type="match status" value="1"/>
</dbReference>
<dbReference type="GO" id="GO:0005654">
    <property type="term" value="C:nucleoplasm"/>
    <property type="evidence" value="ECO:0007669"/>
    <property type="project" value="Ensembl"/>
</dbReference>
<keyword evidence="5" id="KW-0862">Zinc</keyword>
<dbReference type="OMA" id="CLEHHYA"/>
<reference evidence="12" key="1">
    <citation type="submission" date="2011-03" db="EMBL/GenBank/DDBJ databases">
        <title>Version 3 of the genome sequence of Otolemur garnettii (Bushbaby).</title>
        <authorList>
            <consortium name="The Broad Institute Genome Sequencing Platform"/>
            <person name="Di Palma F."/>
            <person name="Johnson J."/>
            <person name="Lander E.S."/>
            <person name="Lindblad-Toh K."/>
            <person name="Jaffe D.B."/>
            <person name="Gnerre S."/>
            <person name="MacCallum I."/>
            <person name="Przybylski D."/>
            <person name="Ribeiro F.J."/>
            <person name="Burton J.N."/>
            <person name="Walker B.J."/>
            <person name="Sharpe T."/>
            <person name="Hall G."/>
        </authorList>
    </citation>
    <scope>NUCLEOTIDE SEQUENCE [LARGE SCALE GENOMIC DNA]</scope>
</reference>
<organism evidence="11 12">
    <name type="scientific">Otolemur garnettii</name>
    <name type="common">Small-eared galago</name>
    <name type="synonym">Garnett's greater bushbaby</name>
    <dbReference type="NCBI Taxonomy" id="30611"/>
    <lineage>
        <taxon>Eukaryota</taxon>
        <taxon>Metazoa</taxon>
        <taxon>Chordata</taxon>
        <taxon>Craniata</taxon>
        <taxon>Vertebrata</taxon>
        <taxon>Euteleostomi</taxon>
        <taxon>Mammalia</taxon>
        <taxon>Eutheria</taxon>
        <taxon>Euarchontoglires</taxon>
        <taxon>Primates</taxon>
        <taxon>Strepsirrhini</taxon>
        <taxon>Lorisiformes</taxon>
        <taxon>Galagidae</taxon>
        <taxon>Otolemur</taxon>
    </lineage>
</organism>
<keyword evidence="8" id="KW-0472">Membrane</keyword>
<dbReference type="HOGENOM" id="CLU_006187_8_2_1"/>
<feature type="compositionally biased region" description="Basic and acidic residues" evidence="7">
    <location>
        <begin position="1"/>
        <end position="12"/>
    </location>
</feature>
<dbReference type="Gene3D" id="3.40.390.10">
    <property type="entry name" value="Collagenase (Catalytic Domain)"/>
    <property type="match status" value="1"/>
</dbReference>
<dbReference type="Ensembl" id="ENSOGAT00000013559.2">
    <property type="protein sequence ID" value="ENSOGAP00000012149.2"/>
    <property type="gene ID" value="ENSOGAG00000013549.2"/>
</dbReference>
<dbReference type="GO" id="GO:0006874">
    <property type="term" value="P:intracellular calcium ion homeostasis"/>
    <property type="evidence" value="ECO:0007669"/>
    <property type="project" value="Ensembl"/>
</dbReference>
<dbReference type="InParanoid" id="H0X9C3"/>
<reference evidence="11" key="3">
    <citation type="submission" date="2025-09" db="UniProtKB">
        <authorList>
            <consortium name="Ensembl"/>
        </authorList>
    </citation>
    <scope>IDENTIFICATION</scope>
</reference>
<keyword evidence="3" id="KW-0479">Metal-binding</keyword>
<dbReference type="Proteomes" id="UP000005225">
    <property type="component" value="Unassembled WGS sequence"/>
</dbReference>
<evidence type="ECO:0000256" key="2">
    <source>
        <dbReference type="ARBA" id="ARBA00022670"/>
    </source>
</evidence>
<dbReference type="GO" id="GO:0005794">
    <property type="term" value="C:Golgi apparatus"/>
    <property type="evidence" value="ECO:0007669"/>
    <property type="project" value="Ensembl"/>
</dbReference>
<dbReference type="eggNOG" id="KOG3624">
    <property type="taxonomic scope" value="Eukaryota"/>
</dbReference>
<evidence type="ECO:0000313" key="11">
    <source>
        <dbReference type="Ensembl" id="ENSOGAP00000012149.2"/>
    </source>
</evidence>
<evidence type="ECO:0000256" key="3">
    <source>
        <dbReference type="ARBA" id="ARBA00022723"/>
    </source>
</evidence>
<keyword evidence="12" id="KW-1185">Reference proteome</keyword>
<protein>
    <submittedName>
        <fullName evidence="11">Kell metallo-endopeptidase (Kell blood group)</fullName>
    </submittedName>
</protein>
<keyword evidence="4" id="KW-0378">Hydrolase</keyword>
<dbReference type="InterPro" id="IPR008753">
    <property type="entry name" value="Peptidase_M13_N"/>
</dbReference>
<dbReference type="PRINTS" id="PR00786">
    <property type="entry name" value="NEPRILYSIN"/>
</dbReference>
<dbReference type="InterPro" id="IPR042089">
    <property type="entry name" value="Peptidase_M13_dom_2"/>
</dbReference>
<dbReference type="GO" id="GO:0005886">
    <property type="term" value="C:plasma membrane"/>
    <property type="evidence" value="ECO:0007669"/>
    <property type="project" value="Ensembl"/>
</dbReference>
<dbReference type="PANTHER" id="PTHR11733:SF128">
    <property type="entry name" value="KELL BLOOD GROUP GLYCOPROTEIN"/>
    <property type="match status" value="1"/>
</dbReference>
<evidence type="ECO:0000313" key="12">
    <source>
        <dbReference type="Proteomes" id="UP000005225"/>
    </source>
</evidence>
<evidence type="ECO:0000256" key="7">
    <source>
        <dbReference type="SAM" id="MobiDB-lite"/>
    </source>
</evidence>
<feature type="transmembrane region" description="Helical" evidence="8">
    <location>
        <begin position="48"/>
        <end position="69"/>
    </location>
</feature>
<dbReference type="GO" id="GO:0042552">
    <property type="term" value="P:myelination"/>
    <property type="evidence" value="ECO:0007669"/>
    <property type="project" value="Ensembl"/>
</dbReference>
<dbReference type="STRING" id="30611.ENSOGAP00000012149"/>
<dbReference type="PANTHER" id="PTHR11733">
    <property type="entry name" value="ZINC METALLOPROTEASE FAMILY M13 NEPRILYSIN-RELATED"/>
    <property type="match status" value="1"/>
</dbReference>
<dbReference type="FunCoup" id="H0X9C3">
    <property type="interactions" value="73"/>
</dbReference>
<evidence type="ECO:0000256" key="8">
    <source>
        <dbReference type="SAM" id="Phobius"/>
    </source>
</evidence>
<dbReference type="Pfam" id="PF01431">
    <property type="entry name" value="Peptidase_M13"/>
    <property type="match status" value="1"/>
</dbReference>
<dbReference type="SUPFAM" id="SSF55486">
    <property type="entry name" value="Metalloproteases ('zincins'), catalytic domain"/>
    <property type="match status" value="1"/>
</dbReference>
<evidence type="ECO:0000256" key="5">
    <source>
        <dbReference type="ARBA" id="ARBA00022833"/>
    </source>
</evidence>
<dbReference type="InterPro" id="IPR000718">
    <property type="entry name" value="Peptidase_M13"/>
</dbReference>